<keyword evidence="2" id="KW-1185">Reference proteome</keyword>
<name>A0A1Y1I2S4_KLENI</name>
<accession>A0A1Y1I2S4</accession>
<dbReference type="EMBL" id="DF237060">
    <property type="protein sequence ID" value="GAQ82428.1"/>
    <property type="molecule type" value="Genomic_DNA"/>
</dbReference>
<reference evidence="1 2" key="1">
    <citation type="journal article" date="2014" name="Nat. Commun.">
        <title>Klebsormidium flaccidum genome reveals primary factors for plant terrestrial adaptation.</title>
        <authorList>
            <person name="Hori K."/>
            <person name="Maruyama F."/>
            <person name="Fujisawa T."/>
            <person name="Togashi T."/>
            <person name="Yamamoto N."/>
            <person name="Seo M."/>
            <person name="Sato S."/>
            <person name="Yamada T."/>
            <person name="Mori H."/>
            <person name="Tajima N."/>
            <person name="Moriyama T."/>
            <person name="Ikeuchi M."/>
            <person name="Watanabe M."/>
            <person name="Wada H."/>
            <person name="Kobayashi K."/>
            <person name="Saito M."/>
            <person name="Masuda T."/>
            <person name="Sasaki-Sekimoto Y."/>
            <person name="Mashiguchi K."/>
            <person name="Awai K."/>
            <person name="Shimojima M."/>
            <person name="Masuda S."/>
            <person name="Iwai M."/>
            <person name="Nobusawa T."/>
            <person name="Narise T."/>
            <person name="Kondo S."/>
            <person name="Saito H."/>
            <person name="Sato R."/>
            <person name="Murakawa M."/>
            <person name="Ihara Y."/>
            <person name="Oshima-Yamada Y."/>
            <person name="Ohtaka K."/>
            <person name="Satoh M."/>
            <person name="Sonobe K."/>
            <person name="Ishii M."/>
            <person name="Ohtani R."/>
            <person name="Kanamori-Sato M."/>
            <person name="Honoki R."/>
            <person name="Miyazaki D."/>
            <person name="Mochizuki H."/>
            <person name="Umetsu J."/>
            <person name="Higashi K."/>
            <person name="Shibata D."/>
            <person name="Kamiya Y."/>
            <person name="Sato N."/>
            <person name="Nakamura Y."/>
            <person name="Tabata S."/>
            <person name="Ida S."/>
            <person name="Kurokawa K."/>
            <person name="Ohta H."/>
        </authorList>
    </citation>
    <scope>NUCLEOTIDE SEQUENCE [LARGE SCALE GENOMIC DNA]</scope>
    <source>
        <strain evidence="1 2">NIES-2285</strain>
    </source>
</reference>
<organism evidence="1 2">
    <name type="scientific">Klebsormidium nitens</name>
    <name type="common">Green alga</name>
    <name type="synonym">Ulothrix nitens</name>
    <dbReference type="NCBI Taxonomy" id="105231"/>
    <lineage>
        <taxon>Eukaryota</taxon>
        <taxon>Viridiplantae</taxon>
        <taxon>Streptophyta</taxon>
        <taxon>Klebsormidiophyceae</taxon>
        <taxon>Klebsormidiales</taxon>
        <taxon>Klebsormidiaceae</taxon>
        <taxon>Klebsormidium</taxon>
    </lineage>
</organism>
<evidence type="ECO:0000313" key="1">
    <source>
        <dbReference type="EMBL" id="GAQ82428.1"/>
    </source>
</evidence>
<sequence length="376" mass="43091">MAASGACLLRSSTLQGLSSCRYKRVSPHGSANPQQSLFHIERLNSLPYTKCQGLISKRWGVDTTSFGKEQLRLRRGGRSVVGCRAAADVEYAPSEERARIAPCEQAPTREDLVSGNWLDKADQQGMLVAERLALGAQDIEDELLAPERLTEDEIAEFHEDPNVALILNPGGDLVGTYIGSEQAVAWVKSLDSEAAVTWFWNRLEEDNYRRFMAKGGDWWRGDEWEERPPHWYEYRRKDGKRVVWGQKRRIESHSVEEFTTDTLERVARFLVFHEEGKGSLASQPEGSVGRYLRDRILESKACWLVDGTISPPVSELEAGDEKWPEYMQRKWKEFKEGFMENKYDAWRQGVAIDDRIGQQYYVPKKFGWKGPVHRTM</sequence>
<gene>
    <name evidence="1" type="ORF">KFL_001110050</name>
</gene>
<proteinExistence type="predicted"/>
<protein>
    <submittedName>
        <fullName evidence="1">Uncharacterized protein</fullName>
    </submittedName>
</protein>
<evidence type="ECO:0000313" key="2">
    <source>
        <dbReference type="Proteomes" id="UP000054558"/>
    </source>
</evidence>
<dbReference type="AlphaFoldDB" id="A0A1Y1I2S4"/>
<dbReference type="Proteomes" id="UP000054558">
    <property type="component" value="Unassembled WGS sequence"/>
</dbReference>